<name>A0A0F8ZS88_9ZZZZ</name>
<gene>
    <name evidence="1" type="ORF">LCGC14_2660300</name>
</gene>
<accession>A0A0F8ZS88</accession>
<dbReference type="EMBL" id="LAZR01046371">
    <property type="protein sequence ID" value="KKK96683.1"/>
    <property type="molecule type" value="Genomic_DNA"/>
</dbReference>
<organism evidence="1">
    <name type="scientific">marine sediment metagenome</name>
    <dbReference type="NCBI Taxonomy" id="412755"/>
    <lineage>
        <taxon>unclassified sequences</taxon>
        <taxon>metagenomes</taxon>
        <taxon>ecological metagenomes</taxon>
    </lineage>
</organism>
<evidence type="ECO:0000313" key="1">
    <source>
        <dbReference type="EMBL" id="KKK96683.1"/>
    </source>
</evidence>
<protein>
    <submittedName>
        <fullName evidence="1">Uncharacterized protein</fullName>
    </submittedName>
</protein>
<dbReference type="AlphaFoldDB" id="A0A0F8ZS88"/>
<comment type="caution">
    <text evidence="1">The sequence shown here is derived from an EMBL/GenBank/DDBJ whole genome shotgun (WGS) entry which is preliminary data.</text>
</comment>
<proteinExistence type="predicted"/>
<reference evidence="1" key="1">
    <citation type="journal article" date="2015" name="Nature">
        <title>Complex archaea that bridge the gap between prokaryotes and eukaryotes.</title>
        <authorList>
            <person name="Spang A."/>
            <person name="Saw J.H."/>
            <person name="Jorgensen S.L."/>
            <person name="Zaremba-Niedzwiedzka K."/>
            <person name="Martijn J."/>
            <person name="Lind A.E."/>
            <person name="van Eijk R."/>
            <person name="Schleper C."/>
            <person name="Guy L."/>
            <person name="Ettema T.J."/>
        </authorList>
    </citation>
    <scope>NUCLEOTIDE SEQUENCE</scope>
</reference>
<sequence length="62" mass="7332">MKLEFVLHGFIVKHFIGPEHTFPWVPAKENSSYSIDQIGFAFHSPESYKNQTNWYGYKIKKL</sequence>